<comment type="subcellular location">
    <subcellularLocation>
        <location evidence="2">Chromosome</location>
        <location evidence="2">Centromere</location>
    </subcellularLocation>
    <subcellularLocation>
        <location evidence="1">Nucleus</location>
    </subcellularLocation>
</comment>
<organism evidence="8 9">
    <name type="scientific">Myxozyma melibiosi</name>
    <dbReference type="NCBI Taxonomy" id="54550"/>
    <lineage>
        <taxon>Eukaryota</taxon>
        <taxon>Fungi</taxon>
        <taxon>Dikarya</taxon>
        <taxon>Ascomycota</taxon>
        <taxon>Saccharomycotina</taxon>
        <taxon>Lipomycetes</taxon>
        <taxon>Lipomycetales</taxon>
        <taxon>Lipomycetaceae</taxon>
        <taxon>Myxozyma</taxon>
    </lineage>
</organism>
<keyword evidence="6" id="KW-0137">Centromere</keyword>
<keyword evidence="5" id="KW-0539">Nucleus</keyword>
<dbReference type="PANTHER" id="PTHR31345">
    <property type="entry name" value="CENTROMERE PROTEIN Q"/>
    <property type="match status" value="1"/>
</dbReference>
<dbReference type="Proteomes" id="UP001498771">
    <property type="component" value="Unassembled WGS sequence"/>
</dbReference>
<evidence type="ECO:0000256" key="5">
    <source>
        <dbReference type="ARBA" id="ARBA00023242"/>
    </source>
</evidence>
<feature type="region of interest" description="Disordered" evidence="7">
    <location>
        <begin position="1"/>
        <end position="84"/>
    </location>
</feature>
<feature type="compositionally biased region" description="Basic and acidic residues" evidence="7">
    <location>
        <begin position="37"/>
        <end position="52"/>
    </location>
</feature>
<name>A0ABR1FE34_9ASCO</name>
<evidence type="ECO:0000256" key="4">
    <source>
        <dbReference type="ARBA" id="ARBA00022454"/>
    </source>
</evidence>
<comment type="caution">
    <text evidence="8">The sequence shown here is derived from an EMBL/GenBank/DDBJ whole genome shotgun (WGS) entry which is preliminary data.</text>
</comment>
<dbReference type="PANTHER" id="PTHR31345:SF3">
    <property type="entry name" value="CENTROMERE PROTEIN Q"/>
    <property type="match status" value="1"/>
</dbReference>
<dbReference type="InterPro" id="IPR025212">
    <property type="entry name" value="CAD_CENP-Q"/>
</dbReference>
<sequence length="306" mass="34522">MAKTTNSKSKPQTARKTKPAPAKPKPQKSSAKVVKKKFAENPQRKAKSETSRSPKTTKKSRAPPPQEDDQAEQEGQEEPANENPLRLVPVVRKVQIADWVPLSDNAREEILKVMQSVSFAIYSSLTTEEHRRTAQEVIAGLLEKFERKLRRLPVPASTKDWSFQYEKTLEMNAQLETALASNVRQITTLEAEITAEEKAIEEDNVYLQSLKRNAKSQEMSRAVQQKKLDQLFRDSSEIESQGDDAESINFVLHDYQDPQTTNDKDIQNLLERLRPHLASMSANIAGLDEVLSATRQVAGALFSLRE</sequence>
<evidence type="ECO:0000313" key="9">
    <source>
        <dbReference type="Proteomes" id="UP001498771"/>
    </source>
</evidence>
<evidence type="ECO:0000256" key="6">
    <source>
        <dbReference type="ARBA" id="ARBA00023328"/>
    </source>
</evidence>
<keyword evidence="9" id="KW-1185">Reference proteome</keyword>
<keyword evidence="4" id="KW-0158">Chromosome</keyword>
<dbReference type="GeneID" id="90035146"/>
<evidence type="ECO:0000313" key="8">
    <source>
        <dbReference type="EMBL" id="KAK7207433.1"/>
    </source>
</evidence>
<proteinExistence type="inferred from homology"/>
<dbReference type="EMBL" id="JBBJBU010000001">
    <property type="protein sequence ID" value="KAK7207433.1"/>
    <property type="molecule type" value="Genomic_DNA"/>
</dbReference>
<dbReference type="Pfam" id="PF13094">
    <property type="entry name" value="CENP-Q"/>
    <property type="match status" value="1"/>
</dbReference>
<evidence type="ECO:0000256" key="7">
    <source>
        <dbReference type="SAM" id="MobiDB-lite"/>
    </source>
</evidence>
<reference evidence="8 9" key="1">
    <citation type="submission" date="2024-03" db="EMBL/GenBank/DDBJ databases">
        <title>Genome-scale model development and genomic sequencing of the oleaginous clade Lipomyces.</title>
        <authorList>
            <consortium name="Lawrence Berkeley National Laboratory"/>
            <person name="Czajka J.J."/>
            <person name="Han Y."/>
            <person name="Kim J."/>
            <person name="Mondo S.J."/>
            <person name="Hofstad B.A."/>
            <person name="Robles A."/>
            <person name="Haridas S."/>
            <person name="Riley R."/>
            <person name="LaButti K."/>
            <person name="Pangilinan J."/>
            <person name="Andreopoulos W."/>
            <person name="Lipzen A."/>
            <person name="Yan J."/>
            <person name="Wang M."/>
            <person name="Ng V."/>
            <person name="Grigoriev I.V."/>
            <person name="Spatafora J.W."/>
            <person name="Magnuson J.K."/>
            <person name="Baker S.E."/>
            <person name="Pomraning K.R."/>
        </authorList>
    </citation>
    <scope>NUCLEOTIDE SEQUENCE [LARGE SCALE GENOMIC DNA]</scope>
    <source>
        <strain evidence="8 9">Phaff 52-87</strain>
    </source>
</reference>
<evidence type="ECO:0000256" key="3">
    <source>
        <dbReference type="ARBA" id="ARBA00008191"/>
    </source>
</evidence>
<protein>
    <submittedName>
        <fullName evidence="8">CENP-Q, a CENPA-CAD centromere complex subunit-domain-containing protein</fullName>
    </submittedName>
</protein>
<accession>A0ABR1FE34</accession>
<feature type="compositionally biased region" description="Acidic residues" evidence="7">
    <location>
        <begin position="66"/>
        <end position="80"/>
    </location>
</feature>
<dbReference type="RefSeq" id="XP_064770466.1">
    <property type="nucleotide sequence ID" value="XM_064909634.1"/>
</dbReference>
<comment type="similarity">
    <text evidence="3">Belongs to the CENP-Q/OKP1 family.</text>
</comment>
<gene>
    <name evidence="8" type="ORF">BZA70DRAFT_14160</name>
</gene>
<evidence type="ECO:0000256" key="2">
    <source>
        <dbReference type="ARBA" id="ARBA00004584"/>
    </source>
</evidence>
<evidence type="ECO:0000256" key="1">
    <source>
        <dbReference type="ARBA" id="ARBA00004123"/>
    </source>
</evidence>